<sequence length="241" mass="26245">MAADVSSLMRILSGYNDDRTVVNESAGGKTTALNTMDLLGSSGDSASNQSQELDLDLQVPSGYEKRLDLKSGKVYLQRCNSSNSAPPSVDHRHQTNKTVPKLHDLNFPPSPSKITLNLFDDSNLELKLVSPSSSSSSSSGNYQSVCTLDRVKSALERAEKEPIRKRSLLRNSSLVLPSHCPSSSSIKEEENEENLSRVAAGCPGCLSYVLIMKHNPKCPRCNSVVPMPMVKKPRIDLNISI</sequence>
<keyword evidence="3" id="KW-1185">Reference proteome</keyword>
<protein>
    <recommendedName>
        <fullName evidence="1">GIR1-like zinc ribbon domain-containing protein</fullName>
    </recommendedName>
</protein>
<evidence type="ECO:0000313" key="3">
    <source>
        <dbReference type="Proteomes" id="UP001159364"/>
    </source>
</evidence>
<name>A0AAV8SJT8_9ROSI</name>
<dbReference type="PANTHER" id="PTHR33177:SF24">
    <property type="entry name" value="FILAMENTOUS HEMAGGLUTININ TRANSPORTER"/>
    <property type="match status" value="1"/>
</dbReference>
<gene>
    <name evidence="2" type="ORF">K2173_004815</name>
</gene>
<comment type="caution">
    <text evidence="2">The sequence shown here is derived from an EMBL/GenBank/DDBJ whole genome shotgun (WGS) entry which is preliminary data.</text>
</comment>
<organism evidence="2 3">
    <name type="scientific">Erythroxylum novogranatense</name>
    <dbReference type="NCBI Taxonomy" id="1862640"/>
    <lineage>
        <taxon>Eukaryota</taxon>
        <taxon>Viridiplantae</taxon>
        <taxon>Streptophyta</taxon>
        <taxon>Embryophyta</taxon>
        <taxon>Tracheophyta</taxon>
        <taxon>Spermatophyta</taxon>
        <taxon>Magnoliopsida</taxon>
        <taxon>eudicotyledons</taxon>
        <taxon>Gunneridae</taxon>
        <taxon>Pentapetalae</taxon>
        <taxon>rosids</taxon>
        <taxon>fabids</taxon>
        <taxon>Malpighiales</taxon>
        <taxon>Erythroxylaceae</taxon>
        <taxon>Erythroxylum</taxon>
    </lineage>
</organism>
<evidence type="ECO:0000313" key="2">
    <source>
        <dbReference type="EMBL" id="KAJ8752527.1"/>
    </source>
</evidence>
<proteinExistence type="predicted"/>
<dbReference type="AlphaFoldDB" id="A0AAV8SJT8"/>
<dbReference type="PANTHER" id="PTHR33177">
    <property type="entry name" value="PUTATIVE-RELATED"/>
    <property type="match status" value="1"/>
</dbReference>
<dbReference type="InterPro" id="IPR055281">
    <property type="entry name" value="GIR1-2/SIED1"/>
</dbReference>
<dbReference type="InterPro" id="IPR056440">
    <property type="entry name" value="Zn-ribbon_GIR1"/>
</dbReference>
<dbReference type="Proteomes" id="UP001159364">
    <property type="component" value="Linkage Group LG10"/>
</dbReference>
<feature type="domain" description="GIR1-like zinc ribbon" evidence="1">
    <location>
        <begin position="196"/>
        <end position="225"/>
    </location>
</feature>
<evidence type="ECO:0000259" key="1">
    <source>
        <dbReference type="Pfam" id="PF24747"/>
    </source>
</evidence>
<accession>A0AAV8SJT8</accession>
<dbReference type="Pfam" id="PF24747">
    <property type="entry name" value="Zn-ribbon_GIR1"/>
    <property type="match status" value="1"/>
</dbReference>
<dbReference type="EMBL" id="JAIWQS010000010">
    <property type="protein sequence ID" value="KAJ8752527.1"/>
    <property type="molecule type" value="Genomic_DNA"/>
</dbReference>
<reference evidence="2 3" key="1">
    <citation type="submission" date="2021-09" db="EMBL/GenBank/DDBJ databases">
        <title>Genomic insights and catalytic innovation underlie evolution of tropane alkaloids biosynthesis.</title>
        <authorList>
            <person name="Wang Y.-J."/>
            <person name="Tian T."/>
            <person name="Huang J.-P."/>
            <person name="Huang S.-X."/>
        </authorList>
    </citation>
    <scope>NUCLEOTIDE SEQUENCE [LARGE SCALE GENOMIC DNA]</scope>
    <source>
        <strain evidence="2">KIB-2018</strain>
        <tissue evidence="2">Leaf</tissue>
    </source>
</reference>